<dbReference type="InterPro" id="IPR022695">
    <property type="entry name" value="Histidinol_DH_monofunct"/>
</dbReference>
<comment type="pathway">
    <text evidence="2 12">Amino-acid biosynthesis; L-histidine biosynthesis; L-histidine from 5-phospho-alpha-D-ribose 1-diphosphate: step 9/9.</text>
</comment>
<comment type="similarity">
    <text evidence="3 12 13 14">Belongs to the histidinol dehydrogenase family.</text>
</comment>
<sequence>MISRIDLRGSLPGDLRSVLPRAELDVEAALDKVRPICEDVRHRGSDAVREHTKAFDGVDLESTRVPVQAVHQALADLDPAVRDALEESIRRARAVHRAQRRTDVTTQVVPGGTVTEKWIPVGRVGLYVPGGRAVYPSSVVMNVVPAQEAGVGSLAVTSPAQRDFGGLPHPTILAACALLGVDEVHAAGGAQAIAMFAYGTAECPRADLVTGPGNVYVAAAKRLLKGVIGIDAEAGPTEIAILADATASPVDVAADLISQAEHDTLAAAVLVTDSARLADEVEAELKAQVARTRHAERITEALAGRQSGIVLVDGVEDGLRVVDAYAAEHLEIQTADAAAVAARVRNAGAIFVGPHAPVSLGDYLAGSNHVLPTGGCACHSSGLSVQSFLRGVHVVEYDRDALAAATGRVVALAEAEDLPAHGAALKARFDWGIPS</sequence>
<feature type="binding site" evidence="12">
    <location>
        <position position="362"/>
    </location>
    <ligand>
        <name>Zn(2+)</name>
        <dbReference type="ChEBI" id="CHEBI:29105"/>
    </ligand>
</feature>
<evidence type="ECO:0000256" key="12">
    <source>
        <dbReference type="HAMAP-Rule" id="MF_01024"/>
    </source>
</evidence>
<dbReference type="Pfam" id="PF00815">
    <property type="entry name" value="Histidinol_dh"/>
    <property type="match status" value="1"/>
</dbReference>
<accession>A0ABV4QI62</accession>
<dbReference type="PROSITE" id="PS00611">
    <property type="entry name" value="HISOL_DEHYDROGENASE"/>
    <property type="match status" value="1"/>
</dbReference>
<feature type="binding site" evidence="12">
    <location>
        <position position="362"/>
    </location>
    <ligand>
        <name>substrate</name>
    </ligand>
</feature>
<dbReference type="Gene3D" id="1.20.5.1300">
    <property type="match status" value="1"/>
</dbReference>
<dbReference type="EMBL" id="JAXCEI010000011">
    <property type="protein sequence ID" value="MFA1542239.1"/>
    <property type="molecule type" value="Genomic_DNA"/>
</dbReference>
<evidence type="ECO:0000256" key="10">
    <source>
        <dbReference type="ARBA" id="ARBA00023102"/>
    </source>
</evidence>
<dbReference type="PIRSF" id="PIRSF000099">
    <property type="entry name" value="Histidinol_dh"/>
    <property type="match status" value="1"/>
</dbReference>
<evidence type="ECO:0000256" key="4">
    <source>
        <dbReference type="ARBA" id="ARBA00012965"/>
    </source>
</evidence>
<feature type="active site" description="Proton acceptor" evidence="12">
    <location>
        <position position="328"/>
    </location>
</feature>
<evidence type="ECO:0000256" key="2">
    <source>
        <dbReference type="ARBA" id="ARBA00004940"/>
    </source>
</evidence>
<feature type="binding site" evidence="12">
    <location>
        <position position="214"/>
    </location>
    <ligand>
        <name>NAD(+)</name>
        <dbReference type="ChEBI" id="CHEBI:57540"/>
    </ligand>
</feature>
<dbReference type="GO" id="GO:0004399">
    <property type="term" value="F:histidinol dehydrogenase activity"/>
    <property type="evidence" value="ECO:0007669"/>
    <property type="project" value="UniProtKB-EC"/>
</dbReference>
<dbReference type="NCBIfam" id="TIGR00069">
    <property type="entry name" value="hisD"/>
    <property type="match status" value="1"/>
</dbReference>
<evidence type="ECO:0000256" key="7">
    <source>
        <dbReference type="ARBA" id="ARBA00022833"/>
    </source>
</evidence>
<feature type="active site" description="Proton acceptor" evidence="12">
    <location>
        <position position="329"/>
    </location>
</feature>
<evidence type="ECO:0000256" key="5">
    <source>
        <dbReference type="ARBA" id="ARBA00016531"/>
    </source>
</evidence>
<feature type="binding site" evidence="12">
    <location>
        <position position="416"/>
    </location>
    <ligand>
        <name>substrate</name>
    </ligand>
</feature>
<feature type="binding site" evidence="12">
    <location>
        <position position="127"/>
    </location>
    <ligand>
        <name>NAD(+)</name>
        <dbReference type="ChEBI" id="CHEBI:57540"/>
    </ligand>
</feature>
<evidence type="ECO:0000256" key="3">
    <source>
        <dbReference type="ARBA" id="ARBA00010178"/>
    </source>
</evidence>
<protein>
    <recommendedName>
        <fullName evidence="5 12">Histidinol dehydrogenase</fullName>
        <shortName evidence="12">HDH</shortName>
        <ecNumber evidence="4 12">1.1.1.23</ecNumber>
    </recommendedName>
</protein>
<gene>
    <name evidence="12 15" type="primary">hisD</name>
    <name evidence="15" type="ORF">SM611_25160</name>
</gene>
<dbReference type="CDD" id="cd06572">
    <property type="entry name" value="Histidinol_dh"/>
    <property type="match status" value="1"/>
</dbReference>
<feature type="binding site" evidence="12">
    <location>
        <position position="259"/>
    </location>
    <ligand>
        <name>substrate</name>
    </ligand>
</feature>
<evidence type="ECO:0000313" key="15">
    <source>
        <dbReference type="EMBL" id="MFA1542239.1"/>
    </source>
</evidence>
<feature type="binding site" evidence="12">
    <location>
        <position position="237"/>
    </location>
    <ligand>
        <name>substrate</name>
    </ligand>
</feature>
<organism evidence="15 16">
    <name type="scientific">Actinomadura monticuli</name>
    <dbReference type="NCBI Taxonomy" id="3097367"/>
    <lineage>
        <taxon>Bacteria</taxon>
        <taxon>Bacillati</taxon>
        <taxon>Actinomycetota</taxon>
        <taxon>Actinomycetes</taxon>
        <taxon>Streptosporangiales</taxon>
        <taxon>Thermomonosporaceae</taxon>
        <taxon>Actinomadura</taxon>
    </lineage>
</organism>
<comment type="catalytic activity">
    <reaction evidence="11 12">
        <text>L-histidinol + 2 NAD(+) + H2O = L-histidine + 2 NADH + 3 H(+)</text>
        <dbReference type="Rhea" id="RHEA:20641"/>
        <dbReference type="ChEBI" id="CHEBI:15377"/>
        <dbReference type="ChEBI" id="CHEBI:15378"/>
        <dbReference type="ChEBI" id="CHEBI:57540"/>
        <dbReference type="ChEBI" id="CHEBI:57595"/>
        <dbReference type="ChEBI" id="CHEBI:57699"/>
        <dbReference type="ChEBI" id="CHEBI:57945"/>
        <dbReference type="EC" id="1.1.1.23"/>
    </reaction>
</comment>
<keyword evidence="10 12" id="KW-0368">Histidine biosynthesis</keyword>
<evidence type="ECO:0000256" key="6">
    <source>
        <dbReference type="ARBA" id="ARBA00022723"/>
    </source>
</evidence>
<keyword evidence="6 12" id="KW-0479">Metal-binding</keyword>
<keyword evidence="9 12" id="KW-0520">NAD</keyword>
<feature type="binding site" evidence="12">
    <location>
        <position position="329"/>
    </location>
    <ligand>
        <name>substrate</name>
    </ligand>
</feature>
<evidence type="ECO:0000256" key="1">
    <source>
        <dbReference type="ARBA" id="ARBA00003850"/>
    </source>
</evidence>
<comment type="caution">
    <text evidence="15">The sequence shown here is derived from an EMBL/GenBank/DDBJ whole genome shotgun (WGS) entry which is preliminary data.</text>
</comment>
<dbReference type="RefSeq" id="WP_371952383.1">
    <property type="nucleotide sequence ID" value="NZ_JAXCEI010000011.1"/>
</dbReference>
<dbReference type="HAMAP" id="MF_01024">
    <property type="entry name" value="HisD"/>
    <property type="match status" value="1"/>
</dbReference>
<keyword evidence="7 12" id="KW-0862">Zinc</keyword>
<feature type="binding site" evidence="12">
    <location>
        <position position="421"/>
    </location>
    <ligand>
        <name>substrate</name>
    </ligand>
</feature>
<evidence type="ECO:0000313" key="16">
    <source>
        <dbReference type="Proteomes" id="UP001569963"/>
    </source>
</evidence>
<keyword evidence="12" id="KW-0028">Amino-acid biosynthesis</keyword>
<feature type="binding site" evidence="12">
    <location>
        <position position="191"/>
    </location>
    <ligand>
        <name>NAD(+)</name>
        <dbReference type="ChEBI" id="CHEBI:57540"/>
    </ligand>
</feature>
<name>A0ABV4QI62_9ACTN</name>
<feature type="binding site" evidence="12">
    <location>
        <position position="262"/>
    </location>
    <ligand>
        <name>Zn(2+)</name>
        <dbReference type="ChEBI" id="CHEBI:29105"/>
    </ligand>
</feature>
<comment type="function">
    <text evidence="1 12">Catalyzes the sequential NAD-dependent oxidations of L-histidinol to L-histidinaldehyde and then to L-histidine.</text>
</comment>
<feature type="binding site" evidence="12">
    <location>
        <position position="262"/>
    </location>
    <ligand>
        <name>substrate</name>
    </ligand>
</feature>
<dbReference type="Proteomes" id="UP001569963">
    <property type="component" value="Unassembled WGS sequence"/>
</dbReference>
<dbReference type="EC" id="1.1.1.23" evidence="4 12"/>
<dbReference type="PRINTS" id="PR00083">
    <property type="entry name" value="HOLDHDRGNASE"/>
</dbReference>
<keyword evidence="8 12" id="KW-0560">Oxidoreductase</keyword>
<dbReference type="Gene3D" id="3.40.50.1980">
    <property type="entry name" value="Nitrogenase molybdenum iron protein domain"/>
    <property type="match status" value="2"/>
</dbReference>
<dbReference type="InterPro" id="IPR012131">
    <property type="entry name" value="Hstdl_DH"/>
</dbReference>
<proteinExistence type="inferred from homology"/>
<dbReference type="InterPro" id="IPR001692">
    <property type="entry name" value="Histidinol_DH_CS"/>
</dbReference>
<dbReference type="PANTHER" id="PTHR21256:SF2">
    <property type="entry name" value="HISTIDINE BIOSYNTHESIS TRIFUNCTIONAL PROTEIN"/>
    <property type="match status" value="1"/>
</dbReference>
<dbReference type="PANTHER" id="PTHR21256">
    <property type="entry name" value="HISTIDINOL DEHYDROGENASE HDH"/>
    <property type="match status" value="1"/>
</dbReference>
<reference evidence="15 16" key="1">
    <citation type="submission" date="2023-11" db="EMBL/GenBank/DDBJ databases">
        <title>Actinomadura monticuli sp. nov., isolated from volcanic ash.</title>
        <authorList>
            <person name="Lee S.D."/>
            <person name="Yang H."/>
            <person name="Kim I.S."/>
        </authorList>
    </citation>
    <scope>NUCLEOTIDE SEQUENCE [LARGE SCALE GENOMIC DNA]</scope>
    <source>
        <strain evidence="15 16">DLS-62</strain>
    </source>
</reference>
<evidence type="ECO:0000256" key="14">
    <source>
        <dbReference type="RuleBase" id="RU004175"/>
    </source>
</evidence>
<feature type="binding site" evidence="12">
    <location>
        <position position="421"/>
    </location>
    <ligand>
        <name>Zn(2+)</name>
        <dbReference type="ChEBI" id="CHEBI:29105"/>
    </ligand>
</feature>
<comment type="cofactor">
    <cofactor evidence="12">
        <name>Zn(2+)</name>
        <dbReference type="ChEBI" id="CHEBI:29105"/>
    </cofactor>
    <text evidence="12">Binds 1 zinc ion per subunit.</text>
</comment>
<evidence type="ECO:0000256" key="11">
    <source>
        <dbReference type="ARBA" id="ARBA00049489"/>
    </source>
</evidence>
<dbReference type="SUPFAM" id="SSF53720">
    <property type="entry name" value="ALDH-like"/>
    <property type="match status" value="1"/>
</dbReference>
<evidence type="ECO:0000256" key="8">
    <source>
        <dbReference type="ARBA" id="ARBA00023002"/>
    </source>
</evidence>
<dbReference type="InterPro" id="IPR016161">
    <property type="entry name" value="Ald_DH/histidinol_DH"/>
</dbReference>
<evidence type="ECO:0000256" key="9">
    <source>
        <dbReference type="ARBA" id="ARBA00023027"/>
    </source>
</evidence>
<evidence type="ECO:0000256" key="13">
    <source>
        <dbReference type="PIRNR" id="PIRNR000099"/>
    </source>
</evidence>
<keyword evidence="16" id="KW-1185">Reference proteome</keyword>
<feature type="binding site" evidence="12">
    <location>
        <position position="259"/>
    </location>
    <ligand>
        <name>Zn(2+)</name>
        <dbReference type="ChEBI" id="CHEBI:29105"/>
    </ligand>
</feature>